<feature type="domain" description="Alpha-D-phosphohexomutase alpha/beta/alpha" evidence="10">
    <location>
        <begin position="201"/>
        <end position="298"/>
    </location>
</feature>
<evidence type="ECO:0000313" key="13">
    <source>
        <dbReference type="Proteomes" id="UP000605992"/>
    </source>
</evidence>
<evidence type="ECO:0000256" key="7">
    <source>
        <dbReference type="RuleBase" id="RU004326"/>
    </source>
</evidence>
<evidence type="ECO:0000259" key="8">
    <source>
        <dbReference type="Pfam" id="PF00408"/>
    </source>
</evidence>
<keyword evidence="5 7" id="KW-0460">Magnesium</keyword>
<dbReference type="InterPro" id="IPR016066">
    <property type="entry name" value="A-D-PHexomutase_CS"/>
</dbReference>
<dbReference type="SUPFAM" id="SSF55957">
    <property type="entry name" value="Phosphoglucomutase, C-terminal domain"/>
    <property type="match status" value="1"/>
</dbReference>
<evidence type="ECO:0000256" key="3">
    <source>
        <dbReference type="ARBA" id="ARBA00022553"/>
    </source>
</evidence>
<dbReference type="InterPro" id="IPR005844">
    <property type="entry name" value="A-D-PHexomutase_a/b/a-I"/>
</dbReference>
<gene>
    <name evidence="12" type="ORF">Pth03_15850</name>
</gene>
<feature type="domain" description="Alpha-D-phosphohexomutase C-terminal" evidence="8">
    <location>
        <begin position="472"/>
        <end position="517"/>
    </location>
</feature>
<dbReference type="GO" id="GO:0000287">
    <property type="term" value="F:magnesium ion binding"/>
    <property type="evidence" value="ECO:0007669"/>
    <property type="project" value="InterPro"/>
</dbReference>
<dbReference type="InterPro" id="IPR036900">
    <property type="entry name" value="A-D-PHexomutase_C_sf"/>
</dbReference>
<name>A0A8J3XV07_9ACTN</name>
<dbReference type="SUPFAM" id="SSF53738">
    <property type="entry name" value="Phosphoglucomutase, first 3 domains"/>
    <property type="match status" value="3"/>
</dbReference>
<dbReference type="CDD" id="cd05799">
    <property type="entry name" value="PGM2"/>
    <property type="match status" value="1"/>
</dbReference>
<dbReference type="RefSeq" id="WP_203943460.1">
    <property type="nucleotide sequence ID" value="NZ_BOOR01000008.1"/>
</dbReference>
<evidence type="ECO:0000256" key="1">
    <source>
        <dbReference type="ARBA" id="ARBA00001946"/>
    </source>
</evidence>
<evidence type="ECO:0000259" key="9">
    <source>
        <dbReference type="Pfam" id="PF02878"/>
    </source>
</evidence>
<dbReference type="Pfam" id="PF00408">
    <property type="entry name" value="PGM_PMM_IV"/>
    <property type="match status" value="1"/>
</dbReference>
<evidence type="ECO:0000256" key="4">
    <source>
        <dbReference type="ARBA" id="ARBA00022723"/>
    </source>
</evidence>
<dbReference type="InterPro" id="IPR005846">
    <property type="entry name" value="A-D-PHexomutase_a/b/a-III"/>
</dbReference>
<sequence>MTSTDFVRQAREWLAQDPDPRTRAELEDVLARGDDAELAARFAAKLEFGTAGLRGELGAGPNRMNRITVMRAAAGLARVLGPGRHVVIGFDARHNSDVFAADTAAVLTGAGLRASVMGGRWPTPVLAFAVRHLGADAGVMVTASHNPPRDNGYKVYWADGGQIVPPIDGEISAAIDAVGRVDELPLGDDWVTLKYQDIVEPYLDAVTALPLGDARELSIAYTPLHGVGGEVLTNAMVKAGFPAPVTAPAQAEPDPDFPTVAFPNPEEPGAMDLALDLAVQTGADIVLANDPDADRCAVGVPLSGDGAGGGGYRMLTGDEVGGLLAEYVLAHTTGDRLVATSIVSSTLLGRIAEEYGARHAETLTGFKWIMKAGPGLVFGYEEALGYSVGSDSGLPVYDKDGIGAALTVAAMAAQAKREGRTLADLLDDQARRHGLHATAQLSVRVDDLSLITRAMARLRAEPPVTLAGRAVESADDLSAGVAGLPPTDGLRYRLAGQARVVVRPSGTEPKLKCYLEVVVPVGAEDEGGVTAARARAVQDLDAIKKDLAETLGL</sequence>
<dbReference type="Pfam" id="PF02879">
    <property type="entry name" value="PGM_PMM_II"/>
    <property type="match status" value="1"/>
</dbReference>
<dbReference type="Gene3D" id="3.40.120.10">
    <property type="entry name" value="Alpha-D-Glucose-1,6-Bisphosphate, subunit A, domain 3"/>
    <property type="match status" value="3"/>
</dbReference>
<evidence type="ECO:0000256" key="2">
    <source>
        <dbReference type="ARBA" id="ARBA00010231"/>
    </source>
</evidence>
<dbReference type="PANTHER" id="PTHR45745">
    <property type="entry name" value="PHOSPHOMANNOMUTASE 45A"/>
    <property type="match status" value="1"/>
</dbReference>
<keyword evidence="6" id="KW-0413">Isomerase</keyword>
<evidence type="ECO:0000259" key="11">
    <source>
        <dbReference type="Pfam" id="PF02880"/>
    </source>
</evidence>
<feature type="domain" description="Alpha-D-phosphohexomutase alpha/beta/alpha" evidence="9">
    <location>
        <begin position="46"/>
        <end position="177"/>
    </location>
</feature>
<reference evidence="12" key="1">
    <citation type="submission" date="2021-01" db="EMBL/GenBank/DDBJ databases">
        <title>Whole genome shotgun sequence of Planotetraspora thailandica NBRC 104271.</title>
        <authorList>
            <person name="Komaki H."/>
            <person name="Tamura T."/>
        </authorList>
    </citation>
    <scope>NUCLEOTIDE SEQUENCE</scope>
    <source>
        <strain evidence="12">NBRC 104271</strain>
    </source>
</reference>
<dbReference type="PROSITE" id="PS00710">
    <property type="entry name" value="PGM_PMM"/>
    <property type="match status" value="1"/>
</dbReference>
<accession>A0A8J3XV07</accession>
<dbReference type="Proteomes" id="UP000605992">
    <property type="component" value="Unassembled WGS sequence"/>
</dbReference>
<keyword evidence="3" id="KW-0597">Phosphoprotein</keyword>
<evidence type="ECO:0000256" key="5">
    <source>
        <dbReference type="ARBA" id="ARBA00022842"/>
    </source>
</evidence>
<keyword evidence="13" id="KW-1185">Reference proteome</keyword>
<dbReference type="Pfam" id="PF02880">
    <property type="entry name" value="PGM_PMM_III"/>
    <property type="match status" value="1"/>
</dbReference>
<evidence type="ECO:0000313" key="12">
    <source>
        <dbReference type="EMBL" id="GII53196.1"/>
    </source>
</evidence>
<dbReference type="PRINTS" id="PR00509">
    <property type="entry name" value="PGMPMM"/>
</dbReference>
<dbReference type="Gene3D" id="3.30.310.50">
    <property type="entry name" value="Alpha-D-phosphohexomutase, C-terminal domain"/>
    <property type="match status" value="1"/>
</dbReference>
<dbReference type="GO" id="GO:0005975">
    <property type="term" value="P:carbohydrate metabolic process"/>
    <property type="evidence" value="ECO:0007669"/>
    <property type="project" value="InterPro"/>
</dbReference>
<dbReference type="InterPro" id="IPR005841">
    <property type="entry name" value="Alpha-D-phosphohexomutase_SF"/>
</dbReference>
<comment type="similarity">
    <text evidence="2 7">Belongs to the phosphohexose mutase family.</text>
</comment>
<dbReference type="GO" id="GO:0008973">
    <property type="term" value="F:phosphopentomutase activity"/>
    <property type="evidence" value="ECO:0007669"/>
    <property type="project" value="TreeGrafter"/>
</dbReference>
<dbReference type="InterPro" id="IPR005843">
    <property type="entry name" value="A-D-PHexomutase_C"/>
</dbReference>
<dbReference type="GO" id="GO:0006166">
    <property type="term" value="P:purine ribonucleoside salvage"/>
    <property type="evidence" value="ECO:0007669"/>
    <property type="project" value="TreeGrafter"/>
</dbReference>
<organism evidence="12 13">
    <name type="scientific">Planotetraspora thailandica</name>
    <dbReference type="NCBI Taxonomy" id="487172"/>
    <lineage>
        <taxon>Bacteria</taxon>
        <taxon>Bacillati</taxon>
        <taxon>Actinomycetota</taxon>
        <taxon>Actinomycetes</taxon>
        <taxon>Streptosporangiales</taxon>
        <taxon>Streptosporangiaceae</taxon>
        <taxon>Planotetraspora</taxon>
    </lineage>
</organism>
<dbReference type="Pfam" id="PF02878">
    <property type="entry name" value="PGM_PMM_I"/>
    <property type="match status" value="1"/>
</dbReference>
<evidence type="ECO:0000256" key="6">
    <source>
        <dbReference type="ARBA" id="ARBA00023235"/>
    </source>
</evidence>
<protein>
    <submittedName>
        <fullName evidence="12">Phosphomannomutase</fullName>
    </submittedName>
</protein>
<dbReference type="AlphaFoldDB" id="A0A8J3XV07"/>
<evidence type="ECO:0000259" key="10">
    <source>
        <dbReference type="Pfam" id="PF02879"/>
    </source>
</evidence>
<feature type="domain" description="Alpha-D-phosphohexomutase alpha/beta/alpha" evidence="11">
    <location>
        <begin position="316"/>
        <end position="429"/>
    </location>
</feature>
<keyword evidence="4 7" id="KW-0479">Metal-binding</keyword>
<dbReference type="PANTHER" id="PTHR45745:SF1">
    <property type="entry name" value="PHOSPHOGLUCOMUTASE 2B-RELATED"/>
    <property type="match status" value="1"/>
</dbReference>
<dbReference type="InterPro" id="IPR016055">
    <property type="entry name" value="A-D-PHexomutase_a/b/a-I/II/III"/>
</dbReference>
<comment type="caution">
    <text evidence="12">The sequence shown here is derived from an EMBL/GenBank/DDBJ whole genome shotgun (WGS) entry which is preliminary data.</text>
</comment>
<comment type="cofactor">
    <cofactor evidence="1">
        <name>Mg(2+)</name>
        <dbReference type="ChEBI" id="CHEBI:18420"/>
    </cofactor>
</comment>
<proteinExistence type="inferred from homology"/>
<dbReference type="EMBL" id="BOOR01000008">
    <property type="protein sequence ID" value="GII53196.1"/>
    <property type="molecule type" value="Genomic_DNA"/>
</dbReference>
<dbReference type="InterPro" id="IPR005845">
    <property type="entry name" value="A-D-PHexomutase_a/b/a-II"/>
</dbReference>